<evidence type="ECO:0000313" key="2">
    <source>
        <dbReference type="Proteomes" id="UP000585681"/>
    </source>
</evidence>
<name>A0A840C634_9RHOB</name>
<sequence>MIAYLAGWTRKKDSIFAAIADAAGGGVRLPFIGLSFRPFPESARRARAALAVAKRQPKGGLGRALKFGLIWAQYNWSRRYFTRHKDRVAVCWNGLTGSRRAFMEGARDAGAARLFVELAPFPDRVTIDPSGVNGQNSLPREPAFYLNWMAQDPARQGAAWRALGANLTARASRRADVGQGDGSALEGAGRFLFCPLQVPNDSQITLFAGWVGSVERMLGALATAAAALPEGWHIRVKEHPSARSSLAEPLAAAVARAGGRIVVDNQTDTFAQVAASDGVITINSSVGLQAFFHDKPVITLGEAFFAIPGLVTPVGDAAELSRVLAAPEALSFDPALRGAVMTYLDHVYYPKTQPDGAGGVTVDAIAIRRKLREAGAGE</sequence>
<comment type="caution">
    <text evidence="1">The sequence shown here is derived from an EMBL/GenBank/DDBJ whole genome shotgun (WGS) entry which is preliminary data.</text>
</comment>
<dbReference type="Gene3D" id="3.40.50.12580">
    <property type="match status" value="1"/>
</dbReference>
<dbReference type="EMBL" id="JACIEQ010000001">
    <property type="protein sequence ID" value="MBB4021391.1"/>
    <property type="molecule type" value="Genomic_DNA"/>
</dbReference>
<dbReference type="Proteomes" id="UP000585681">
    <property type="component" value="Unassembled WGS sequence"/>
</dbReference>
<organism evidence="1 2">
    <name type="scientific">Actibacterium naphthalenivorans</name>
    <dbReference type="NCBI Taxonomy" id="1614693"/>
    <lineage>
        <taxon>Bacteria</taxon>
        <taxon>Pseudomonadati</taxon>
        <taxon>Pseudomonadota</taxon>
        <taxon>Alphaproteobacteria</taxon>
        <taxon>Rhodobacterales</taxon>
        <taxon>Roseobacteraceae</taxon>
        <taxon>Actibacterium</taxon>
    </lineage>
</organism>
<dbReference type="GO" id="GO:0000271">
    <property type="term" value="P:polysaccharide biosynthetic process"/>
    <property type="evidence" value="ECO:0007669"/>
    <property type="project" value="InterPro"/>
</dbReference>
<dbReference type="Pfam" id="PF05159">
    <property type="entry name" value="Capsule_synth"/>
    <property type="match status" value="1"/>
</dbReference>
<reference evidence="1" key="1">
    <citation type="submission" date="2020-08" db="EMBL/GenBank/DDBJ databases">
        <title>Genomic Encyclopedia of Type Strains, Phase IV (KMG-IV): sequencing the most valuable type-strain genomes for metagenomic binning, comparative biology and taxonomic classification.</title>
        <authorList>
            <person name="Goeker M."/>
        </authorList>
    </citation>
    <scope>NUCLEOTIDE SEQUENCE [LARGE SCALE GENOMIC DNA]</scope>
    <source>
        <strain evidence="1">DSM 105040</strain>
    </source>
</reference>
<gene>
    <name evidence="1" type="ORF">GGR17_001182</name>
</gene>
<keyword evidence="2" id="KW-1185">Reference proteome</keyword>
<proteinExistence type="predicted"/>
<dbReference type="AlphaFoldDB" id="A0A840C634"/>
<dbReference type="InterPro" id="IPR007833">
    <property type="entry name" value="Capsule_polysaccharide_synth"/>
</dbReference>
<dbReference type="GO" id="GO:0015774">
    <property type="term" value="P:polysaccharide transport"/>
    <property type="evidence" value="ECO:0007669"/>
    <property type="project" value="InterPro"/>
</dbReference>
<protein>
    <submittedName>
        <fullName evidence="1">Capsular polysaccharide export protein</fullName>
    </submittedName>
</protein>
<evidence type="ECO:0000313" key="1">
    <source>
        <dbReference type="EMBL" id="MBB4021391.1"/>
    </source>
</evidence>
<accession>A0A840C634</accession>
<dbReference type="RefSeq" id="WP_054537723.1">
    <property type="nucleotide sequence ID" value="NZ_JACIEQ010000001.1"/>
</dbReference>
<dbReference type="InterPro" id="IPR043148">
    <property type="entry name" value="TagF_C"/>
</dbReference>